<gene>
    <name evidence="1" type="ORF">F4820DRAFT_467330</name>
</gene>
<evidence type="ECO:0000313" key="2">
    <source>
        <dbReference type="Proteomes" id="UP001497700"/>
    </source>
</evidence>
<dbReference type="EMBL" id="MU393658">
    <property type="protein sequence ID" value="KAI4859095.1"/>
    <property type="molecule type" value="Genomic_DNA"/>
</dbReference>
<accession>A0ACB9YJ83</accession>
<name>A0ACB9YJ83_9PEZI</name>
<comment type="caution">
    <text evidence="1">The sequence shown here is derived from an EMBL/GenBank/DDBJ whole genome shotgun (WGS) entry which is preliminary data.</text>
</comment>
<proteinExistence type="predicted"/>
<sequence length="339" mass="38641">MTFSRGSPSTMLEFASFDNPALLDLESEFYDAYVLQHHPYEKQPYICDILESRPESGFLRHGRVVTLDTGRRSFDKFQSINDPNFEVFQRTIKQSVNHVLPVDYTAPPHDIRVPDILEYALYGLPWAARSRIIAALIGGLEEVTASWMAGDRNRYGNYMTARCPKMILYRGIVAASVSQGLTWIIRKAFTGYTSSTARLLQILLSHITIVPLQIIIDMLVKAYIAGARTPRHFRATTRLGLRIHAKLYCWMAPIALFIAHRFLPQAAWTRFFNLVLFLFYTSGNTMIKKKRLDALRKKRSGIDQVRKIAESSPVEKDYPPAGTQEICKLDTVQITEDAC</sequence>
<organism evidence="1 2">
    <name type="scientific">Hypoxylon rubiginosum</name>
    <dbReference type="NCBI Taxonomy" id="110542"/>
    <lineage>
        <taxon>Eukaryota</taxon>
        <taxon>Fungi</taxon>
        <taxon>Dikarya</taxon>
        <taxon>Ascomycota</taxon>
        <taxon>Pezizomycotina</taxon>
        <taxon>Sordariomycetes</taxon>
        <taxon>Xylariomycetidae</taxon>
        <taxon>Xylariales</taxon>
        <taxon>Hypoxylaceae</taxon>
        <taxon>Hypoxylon</taxon>
    </lineage>
</organism>
<protein>
    <submittedName>
        <fullName evidence="1">Uncharacterized protein</fullName>
    </submittedName>
</protein>
<reference evidence="1 2" key="1">
    <citation type="journal article" date="2022" name="New Phytol.">
        <title>Ecological generalism drives hyperdiversity of secondary metabolite gene clusters in xylarialean endophytes.</title>
        <authorList>
            <person name="Franco M.E.E."/>
            <person name="Wisecaver J.H."/>
            <person name="Arnold A.E."/>
            <person name="Ju Y.M."/>
            <person name="Slot J.C."/>
            <person name="Ahrendt S."/>
            <person name="Moore L.P."/>
            <person name="Eastman K.E."/>
            <person name="Scott K."/>
            <person name="Konkel Z."/>
            <person name="Mondo S.J."/>
            <person name="Kuo A."/>
            <person name="Hayes R.D."/>
            <person name="Haridas S."/>
            <person name="Andreopoulos B."/>
            <person name="Riley R."/>
            <person name="LaButti K."/>
            <person name="Pangilinan J."/>
            <person name="Lipzen A."/>
            <person name="Amirebrahimi M."/>
            <person name="Yan J."/>
            <person name="Adam C."/>
            <person name="Keymanesh K."/>
            <person name="Ng V."/>
            <person name="Louie K."/>
            <person name="Northen T."/>
            <person name="Drula E."/>
            <person name="Henrissat B."/>
            <person name="Hsieh H.M."/>
            <person name="Youens-Clark K."/>
            <person name="Lutzoni F."/>
            <person name="Miadlikowska J."/>
            <person name="Eastwood D.C."/>
            <person name="Hamelin R.C."/>
            <person name="Grigoriev I.V."/>
            <person name="U'Ren J.M."/>
        </authorList>
    </citation>
    <scope>NUCLEOTIDE SEQUENCE [LARGE SCALE GENOMIC DNA]</scope>
    <source>
        <strain evidence="1 2">CBS 119005</strain>
    </source>
</reference>
<evidence type="ECO:0000313" key="1">
    <source>
        <dbReference type="EMBL" id="KAI4859095.1"/>
    </source>
</evidence>
<keyword evidence="2" id="KW-1185">Reference proteome</keyword>
<dbReference type="Proteomes" id="UP001497700">
    <property type="component" value="Unassembled WGS sequence"/>
</dbReference>